<dbReference type="PANTHER" id="PTHR22589">
    <property type="entry name" value="CARNITINE O-ACYLTRANSFERASE"/>
    <property type="match status" value="1"/>
</dbReference>
<evidence type="ECO:0000313" key="6">
    <source>
        <dbReference type="Proteomes" id="UP000189705"/>
    </source>
</evidence>
<dbReference type="KEGG" id="asn:102382269"/>
<dbReference type="FunFam" id="3.30.559.70:FF:000002">
    <property type="entry name" value="Carnitine O-acetyltransferase"/>
    <property type="match status" value="1"/>
</dbReference>
<evidence type="ECO:0000259" key="5">
    <source>
        <dbReference type="Pfam" id="PF00755"/>
    </source>
</evidence>
<evidence type="ECO:0000256" key="3">
    <source>
        <dbReference type="ARBA" id="ARBA00048999"/>
    </source>
</evidence>
<dbReference type="SUPFAM" id="SSF52777">
    <property type="entry name" value="CoA-dependent acyltransferases"/>
    <property type="match status" value="1"/>
</dbReference>
<dbReference type="GO" id="GO:0005777">
    <property type="term" value="C:peroxisome"/>
    <property type="evidence" value="ECO:0007669"/>
    <property type="project" value="TreeGrafter"/>
</dbReference>
<proteinExistence type="predicted"/>
<dbReference type="UniPathway" id="UPA00659"/>
<name>A0A3Q0FN82_ALLSI</name>
<dbReference type="STRING" id="38654.A0A3Q0FN82"/>
<dbReference type="GO" id="GO:0004092">
    <property type="term" value="F:carnitine O-acetyltransferase activity"/>
    <property type="evidence" value="ECO:0007669"/>
    <property type="project" value="TreeGrafter"/>
</dbReference>
<dbReference type="GeneID" id="102382269"/>
<dbReference type="Gene3D" id="1.10.275.20">
    <property type="entry name" value="Choline/Carnitine o-acyltransferase"/>
    <property type="match status" value="1"/>
</dbReference>
<dbReference type="InterPro" id="IPR042572">
    <property type="entry name" value="Carn_acyl_trans_N"/>
</dbReference>
<feature type="compositionally biased region" description="Low complexity" evidence="4">
    <location>
        <begin position="1"/>
        <end position="12"/>
    </location>
</feature>
<evidence type="ECO:0000256" key="1">
    <source>
        <dbReference type="ARBA" id="ARBA00005005"/>
    </source>
</evidence>
<feature type="compositionally biased region" description="Pro residues" evidence="4">
    <location>
        <begin position="13"/>
        <end position="24"/>
    </location>
</feature>
<sequence length="411" mass="45929">MNVGTPPRRALAVPPPRPCQPVPPLGQTLGRYLRALEGLLEPSELEETRALVANFEAPGAEGPRLQAQLERRAARTSNWLSEWWVQSSFLEARLPLPVHSNPALVLPKQDYGNWHGQLRFAAKLIAGVLDFKAKIDHGALLAEYQGGHPLCMAQYGRVFGACRVPGPKHDGLLLPPPGRRPPTHITVVRNFQFFEVEVYNSDGTPLTVDQLHMQLQRVRAQSWKTDKEPLGLLTSDHRHTWGLAYTTLMRDRLNRESVQRIQRSLFTVCLDASVLKVSDERFPSRVAAQMLHGGGSWSRSGNRWFDKALQFIVGEDGVCGVVYEQAVVDAQPVATIVDHALEYCKNPDMRRAPMTPLPLPRKLYFYITPEIKHDIERAKCNLDMCGGAAGRERGVLGGQGLWVGSEEHWQG</sequence>
<dbReference type="InterPro" id="IPR000542">
    <property type="entry name" value="Carn_acyl_trans"/>
</dbReference>
<dbReference type="PANTHER" id="PTHR22589:SF47">
    <property type="entry name" value="CHOLINE_CARNITINE ACYLTRANSFERASE DOMAIN-CONTAINING PROTEIN"/>
    <property type="match status" value="1"/>
</dbReference>
<accession>A0A3Q0FN82</accession>
<dbReference type="InParanoid" id="A0A3Q0FN82"/>
<organism evidence="6 7">
    <name type="scientific">Alligator sinensis</name>
    <name type="common">Chinese alligator</name>
    <dbReference type="NCBI Taxonomy" id="38654"/>
    <lineage>
        <taxon>Eukaryota</taxon>
        <taxon>Metazoa</taxon>
        <taxon>Chordata</taxon>
        <taxon>Craniata</taxon>
        <taxon>Vertebrata</taxon>
        <taxon>Euteleostomi</taxon>
        <taxon>Archelosauria</taxon>
        <taxon>Archosauria</taxon>
        <taxon>Crocodylia</taxon>
        <taxon>Alligatoridae</taxon>
        <taxon>Alligatorinae</taxon>
        <taxon>Alligator</taxon>
    </lineage>
</organism>
<gene>
    <name evidence="7" type="primary">LOC102382269</name>
</gene>
<dbReference type="Proteomes" id="UP000189705">
    <property type="component" value="Unplaced"/>
</dbReference>
<keyword evidence="2" id="KW-0012">Acyltransferase</keyword>
<reference evidence="7" key="1">
    <citation type="submission" date="2025-08" db="UniProtKB">
        <authorList>
            <consortium name="RefSeq"/>
        </authorList>
    </citation>
    <scope>IDENTIFICATION</scope>
</reference>
<feature type="region of interest" description="Disordered" evidence="4">
    <location>
        <begin position="1"/>
        <end position="24"/>
    </location>
</feature>
<dbReference type="AlphaFoldDB" id="A0A3Q0FN82"/>
<evidence type="ECO:0000256" key="4">
    <source>
        <dbReference type="SAM" id="MobiDB-lite"/>
    </source>
</evidence>
<evidence type="ECO:0000313" key="7">
    <source>
        <dbReference type="RefSeq" id="XP_025048722.1"/>
    </source>
</evidence>
<dbReference type="RefSeq" id="XP_025048722.1">
    <property type="nucleotide sequence ID" value="XM_025192937.1"/>
</dbReference>
<comment type="pathway">
    <text evidence="1">Lipid metabolism; fatty acid beta-oxidation.</text>
</comment>
<dbReference type="GO" id="GO:0006635">
    <property type="term" value="P:fatty acid beta-oxidation"/>
    <property type="evidence" value="ECO:0007669"/>
    <property type="project" value="UniProtKB-UniPathway"/>
</dbReference>
<dbReference type="InterPro" id="IPR039551">
    <property type="entry name" value="Cho/carn_acyl_trans"/>
</dbReference>
<dbReference type="Pfam" id="PF00755">
    <property type="entry name" value="Carn_acyltransf"/>
    <property type="match status" value="1"/>
</dbReference>
<keyword evidence="6" id="KW-1185">Reference proteome</keyword>
<comment type="catalytic activity">
    <reaction evidence="3">
        <text>4,8-dimethylnonanoyl-CoA + (R)-carnitine = O-4,8-dimethylnonanoyl-(R)-carnitine + CoA</text>
        <dbReference type="Rhea" id="RHEA:44860"/>
        <dbReference type="ChEBI" id="CHEBI:16347"/>
        <dbReference type="ChEBI" id="CHEBI:57287"/>
        <dbReference type="ChEBI" id="CHEBI:77061"/>
        <dbReference type="ChEBI" id="CHEBI:84654"/>
    </reaction>
</comment>
<protein>
    <submittedName>
        <fullName evidence="7">Carnitine O-acetyltransferase-like</fullName>
    </submittedName>
</protein>
<evidence type="ECO:0000256" key="2">
    <source>
        <dbReference type="ARBA" id="ARBA00023315"/>
    </source>
</evidence>
<dbReference type="GO" id="GO:0019254">
    <property type="term" value="P:carnitine metabolic process, CoA-linked"/>
    <property type="evidence" value="ECO:0007669"/>
    <property type="project" value="TreeGrafter"/>
</dbReference>
<feature type="domain" description="Choline/carnitine acyltransferase" evidence="5">
    <location>
        <begin position="21"/>
        <end position="383"/>
    </location>
</feature>
<keyword evidence="2" id="KW-0808">Transferase</keyword>
<dbReference type="InterPro" id="IPR042231">
    <property type="entry name" value="Cho/carn_acyl_trans_2"/>
</dbReference>
<dbReference type="Gene3D" id="3.30.559.70">
    <property type="entry name" value="Choline/Carnitine o-acyltransferase, domain 2"/>
    <property type="match status" value="1"/>
</dbReference>